<dbReference type="RefSeq" id="WP_005983151.1">
    <property type="nucleotide sequence ID" value="NZ_AOSV01000003.1"/>
</dbReference>
<gene>
    <name evidence="1" type="ORF">PCS_00209</name>
</gene>
<comment type="caution">
    <text evidence="1">The sequence shown here is derived from an EMBL/GenBank/DDBJ whole genome shotgun (WGS) entry which is preliminary data.</text>
</comment>
<evidence type="ECO:0000313" key="2">
    <source>
        <dbReference type="Proteomes" id="UP000011922"/>
    </source>
</evidence>
<name>M5PX02_DESAF</name>
<accession>M5PX02</accession>
<dbReference type="EMBL" id="AOSV01000003">
    <property type="protein sequence ID" value="EMG38579.1"/>
    <property type="molecule type" value="Genomic_DNA"/>
</dbReference>
<dbReference type="AlphaFoldDB" id="M5PX02"/>
<protein>
    <submittedName>
        <fullName evidence="1">Uncharacterized protein</fullName>
    </submittedName>
</protein>
<organism evidence="1 2">
    <name type="scientific">Desulfocurvibacter africanus PCS</name>
    <dbReference type="NCBI Taxonomy" id="1262666"/>
    <lineage>
        <taxon>Bacteria</taxon>
        <taxon>Pseudomonadati</taxon>
        <taxon>Thermodesulfobacteriota</taxon>
        <taxon>Desulfovibrionia</taxon>
        <taxon>Desulfovibrionales</taxon>
        <taxon>Desulfovibrionaceae</taxon>
        <taxon>Desulfocurvibacter</taxon>
    </lineage>
</organism>
<sequence>MLHVLIDIVPFGEEVHRKNILELRISNDLSSPSPRLGNYRIKASDDRGHEVEYEVRGFERDKGAHMLAMLCLEAYERNRCK</sequence>
<evidence type="ECO:0000313" key="1">
    <source>
        <dbReference type="EMBL" id="EMG38579.1"/>
    </source>
</evidence>
<dbReference type="Proteomes" id="UP000011922">
    <property type="component" value="Unassembled WGS sequence"/>
</dbReference>
<reference evidence="1 2" key="1">
    <citation type="journal article" date="2013" name="Genome Announc.">
        <title>Draft Genome Sequence for Desulfovibrio africanus Strain PCS.</title>
        <authorList>
            <person name="Brown S.D."/>
            <person name="Utturkar S.M."/>
            <person name="Arkin A.P."/>
            <person name="Deutschbauer A.M."/>
            <person name="Elias D.A."/>
            <person name="Hazen T.C."/>
            <person name="Chakraborty R."/>
        </authorList>
    </citation>
    <scope>NUCLEOTIDE SEQUENCE [LARGE SCALE GENOMIC DNA]</scope>
    <source>
        <strain evidence="1 2">PCS</strain>
    </source>
</reference>
<proteinExistence type="predicted"/>